<dbReference type="InterPro" id="IPR003959">
    <property type="entry name" value="ATPase_AAA_core"/>
</dbReference>
<accession>A0A9W9DXM2</accession>
<dbReference type="PANTHER" id="PTHR46411">
    <property type="entry name" value="FAMILY ATPASE, PUTATIVE-RELATED"/>
    <property type="match status" value="1"/>
</dbReference>
<dbReference type="SMART" id="SM00382">
    <property type="entry name" value="AAA"/>
    <property type="match status" value="1"/>
</dbReference>
<dbReference type="InterPro" id="IPR027417">
    <property type="entry name" value="P-loop_NTPase"/>
</dbReference>
<name>A0A9W9DXM2_9AGAR</name>
<dbReference type="EMBL" id="JAOTPV010000001">
    <property type="protein sequence ID" value="KAJ4491004.1"/>
    <property type="molecule type" value="Genomic_DNA"/>
</dbReference>
<dbReference type="Gene3D" id="3.40.50.300">
    <property type="entry name" value="P-loop containing nucleotide triphosphate hydrolases"/>
    <property type="match status" value="1"/>
</dbReference>
<dbReference type="AlphaFoldDB" id="A0A9W9DXM2"/>
<dbReference type="GO" id="GO:0005524">
    <property type="term" value="F:ATP binding"/>
    <property type="evidence" value="ECO:0007669"/>
    <property type="project" value="InterPro"/>
</dbReference>
<feature type="domain" description="AAA+ ATPase" evidence="1">
    <location>
        <begin position="112"/>
        <end position="249"/>
    </location>
</feature>
<keyword evidence="3" id="KW-1185">Reference proteome</keyword>
<dbReference type="CDD" id="cd19481">
    <property type="entry name" value="RecA-like_protease"/>
    <property type="match status" value="1"/>
</dbReference>
<protein>
    <submittedName>
        <fullName evidence="2">P-loop containing nucleoside triphosphate hydrolase protein</fullName>
    </submittedName>
</protein>
<dbReference type="Proteomes" id="UP001150266">
    <property type="component" value="Unassembled WGS sequence"/>
</dbReference>
<dbReference type="Pfam" id="PF00004">
    <property type="entry name" value="AAA"/>
    <property type="match status" value="1"/>
</dbReference>
<keyword evidence="2" id="KW-0378">Hydrolase</keyword>
<proteinExistence type="predicted"/>
<dbReference type="GO" id="GO:0016887">
    <property type="term" value="F:ATP hydrolysis activity"/>
    <property type="evidence" value="ECO:0007669"/>
    <property type="project" value="InterPro"/>
</dbReference>
<dbReference type="InterPro" id="IPR003593">
    <property type="entry name" value="AAA+_ATPase"/>
</dbReference>
<dbReference type="PANTHER" id="PTHR46411:SF3">
    <property type="entry name" value="AAA+ ATPASE DOMAIN-CONTAINING PROTEIN"/>
    <property type="match status" value="1"/>
</dbReference>
<comment type="caution">
    <text evidence="2">The sequence shown here is derived from an EMBL/GenBank/DDBJ whole genome shotgun (WGS) entry which is preliminary data.</text>
</comment>
<gene>
    <name evidence="2" type="ORF">J3R30DRAFT_3400235</name>
</gene>
<evidence type="ECO:0000313" key="3">
    <source>
        <dbReference type="Proteomes" id="UP001150266"/>
    </source>
</evidence>
<dbReference type="OrthoDB" id="10042665at2759"/>
<organism evidence="2 3">
    <name type="scientific">Lentinula aciculospora</name>
    <dbReference type="NCBI Taxonomy" id="153920"/>
    <lineage>
        <taxon>Eukaryota</taxon>
        <taxon>Fungi</taxon>
        <taxon>Dikarya</taxon>
        <taxon>Basidiomycota</taxon>
        <taxon>Agaricomycotina</taxon>
        <taxon>Agaricomycetes</taxon>
        <taxon>Agaricomycetidae</taxon>
        <taxon>Agaricales</taxon>
        <taxon>Marasmiineae</taxon>
        <taxon>Omphalotaceae</taxon>
        <taxon>Lentinula</taxon>
    </lineage>
</organism>
<dbReference type="SUPFAM" id="SSF52540">
    <property type="entry name" value="P-loop containing nucleoside triphosphate hydrolases"/>
    <property type="match status" value="1"/>
</dbReference>
<sequence length="355" mass="39355">MFQYSGKAILDKSGFRGVNSNVSGDVMVDFESYYKHGLASAQIADFDISEETTDCKCPNCTSNSALQNIFRTRWGKETKGMLHGLIKDQGNSESEDGQTGYDLNDIVAEKGKGLVILLYGPPGVGKTSTVHVVHSAQTMASAARKPLFPIGVADVGTTAGLVESNLETIFDLATTWKAVLLIDEADVFLQSRGRGQIGPTTERNALVSVFLRVLEYYQGILILTTNQISQFDVAVQSRFHIAIRYEGLDKKQTVTIFRGFLEQYKARGLVQHQIFKKIMDWVERDLSKRNFDGRQIRNIVTSAMGIALADEDRELVGLTIEDLQSVVAYISNFKGDLEYQMRAYNDAQKSGPSYS</sequence>
<reference evidence="2" key="1">
    <citation type="submission" date="2022-08" db="EMBL/GenBank/DDBJ databases">
        <title>A Global Phylogenomic Analysis of the Shiitake Genus Lentinula.</title>
        <authorList>
            <consortium name="DOE Joint Genome Institute"/>
            <person name="Sierra-Patev S."/>
            <person name="Min B."/>
            <person name="Naranjo-Ortiz M."/>
            <person name="Looney B."/>
            <person name="Konkel Z."/>
            <person name="Slot J.C."/>
            <person name="Sakamoto Y."/>
            <person name="Steenwyk J.L."/>
            <person name="Rokas A."/>
            <person name="Carro J."/>
            <person name="Camarero S."/>
            <person name="Ferreira P."/>
            <person name="Molpeceres G."/>
            <person name="Ruiz-Duenas F.J."/>
            <person name="Serrano A."/>
            <person name="Henrissat B."/>
            <person name="Drula E."/>
            <person name="Hughes K.W."/>
            <person name="Mata J.L."/>
            <person name="Ishikawa N.K."/>
            <person name="Vargas-Isla R."/>
            <person name="Ushijima S."/>
            <person name="Smith C.A."/>
            <person name="Ahrendt S."/>
            <person name="Andreopoulos W."/>
            <person name="He G."/>
            <person name="Labutti K."/>
            <person name="Lipzen A."/>
            <person name="Ng V."/>
            <person name="Riley R."/>
            <person name="Sandor L."/>
            <person name="Barry K."/>
            <person name="Martinez A.T."/>
            <person name="Xiao Y."/>
            <person name="Gibbons J.G."/>
            <person name="Terashima K."/>
            <person name="Grigoriev I.V."/>
            <person name="Hibbett D.S."/>
        </authorList>
    </citation>
    <scope>NUCLEOTIDE SEQUENCE</scope>
    <source>
        <strain evidence="2">JLM2183</strain>
    </source>
</reference>
<evidence type="ECO:0000259" key="1">
    <source>
        <dbReference type="SMART" id="SM00382"/>
    </source>
</evidence>
<evidence type="ECO:0000313" key="2">
    <source>
        <dbReference type="EMBL" id="KAJ4491004.1"/>
    </source>
</evidence>